<dbReference type="EMBL" id="UINC01007386">
    <property type="protein sequence ID" value="SVA33028.1"/>
    <property type="molecule type" value="Genomic_DNA"/>
</dbReference>
<dbReference type="AlphaFoldDB" id="A0A381UZI1"/>
<sequence length="76" mass="8955">MIRNFNIKLEDKLYQQLKELCKGEESTMREYILQILKKSLNQNDLNQLSKDKTSLESYLNKGKRGSRNYGVKGQGW</sequence>
<dbReference type="SUPFAM" id="SSF47598">
    <property type="entry name" value="Ribbon-helix-helix"/>
    <property type="match status" value="1"/>
</dbReference>
<evidence type="ECO:0000313" key="1">
    <source>
        <dbReference type="EMBL" id="SVA33028.1"/>
    </source>
</evidence>
<evidence type="ECO:0008006" key="2">
    <source>
        <dbReference type="Google" id="ProtNLM"/>
    </source>
</evidence>
<reference evidence="1" key="1">
    <citation type="submission" date="2018-05" db="EMBL/GenBank/DDBJ databases">
        <authorList>
            <person name="Lanie J.A."/>
            <person name="Ng W.-L."/>
            <person name="Kazmierczak K.M."/>
            <person name="Andrzejewski T.M."/>
            <person name="Davidsen T.M."/>
            <person name="Wayne K.J."/>
            <person name="Tettelin H."/>
            <person name="Glass J.I."/>
            <person name="Rusch D."/>
            <person name="Podicherti R."/>
            <person name="Tsui H.-C.T."/>
            <person name="Winkler M.E."/>
        </authorList>
    </citation>
    <scope>NUCLEOTIDE SEQUENCE</scope>
</reference>
<accession>A0A381UZI1</accession>
<dbReference type="GO" id="GO:0006355">
    <property type="term" value="P:regulation of DNA-templated transcription"/>
    <property type="evidence" value="ECO:0007669"/>
    <property type="project" value="InterPro"/>
</dbReference>
<gene>
    <name evidence="1" type="ORF">METZ01_LOCUS85882</name>
</gene>
<proteinExistence type="predicted"/>
<name>A0A381UZI1_9ZZZZ</name>
<protein>
    <recommendedName>
        <fullName evidence="2">Ribbon-helix-helix protein CopG domain-containing protein</fullName>
    </recommendedName>
</protein>
<organism evidence="1">
    <name type="scientific">marine metagenome</name>
    <dbReference type="NCBI Taxonomy" id="408172"/>
    <lineage>
        <taxon>unclassified sequences</taxon>
        <taxon>metagenomes</taxon>
        <taxon>ecological metagenomes</taxon>
    </lineage>
</organism>
<dbReference type="InterPro" id="IPR010985">
    <property type="entry name" value="Ribbon_hlx_hlx"/>
</dbReference>